<dbReference type="InterPro" id="IPR036291">
    <property type="entry name" value="NAD(P)-bd_dom_sf"/>
</dbReference>
<dbReference type="InterPro" id="IPR006176">
    <property type="entry name" value="3-OHacyl-CoA_DH_NAD-bd"/>
</dbReference>
<dbReference type="PANTHER" id="PTHR48075:SF7">
    <property type="entry name" value="3-HYDROXYACYL-COA DEHYDROGENASE-RELATED"/>
    <property type="match status" value="1"/>
</dbReference>
<comment type="similarity">
    <text evidence="1">Belongs to the 3-hydroxyacyl-CoA dehydrogenase family.</text>
</comment>
<evidence type="ECO:0000259" key="2">
    <source>
        <dbReference type="Pfam" id="PF02737"/>
    </source>
</evidence>
<sequence>MTSTHRPIRRAAVVGSGVMGAAIAAHLANAGMSVLLLDIVPDRLTPEEERRGLTLADPAVRSRLARDAVQRLATARPAPLYDPSFANRITTGNLADDLAALADADWIVEAVVERLDAKRAVLAQIDGVRRDDAIVSTNTSGLSVAALAEGRSETFRRHFLASHFSIRRVI</sequence>
<evidence type="ECO:0000313" key="4">
    <source>
        <dbReference type="Proteomes" id="UP000680304"/>
    </source>
</evidence>
<evidence type="ECO:0000256" key="1">
    <source>
        <dbReference type="ARBA" id="ARBA00009463"/>
    </source>
</evidence>
<feature type="domain" description="3-hydroxyacyl-CoA dehydrogenase NAD binding" evidence="2">
    <location>
        <begin position="11"/>
        <end position="164"/>
    </location>
</feature>
<dbReference type="SUPFAM" id="SSF51735">
    <property type="entry name" value="NAD(P)-binding Rossmann-fold domains"/>
    <property type="match status" value="1"/>
</dbReference>
<evidence type="ECO:0000313" key="3">
    <source>
        <dbReference type="EMBL" id="GIQ66809.1"/>
    </source>
</evidence>
<dbReference type="EMBL" id="BOVJ01000212">
    <property type="protein sequence ID" value="GIQ66809.1"/>
    <property type="molecule type" value="Genomic_DNA"/>
</dbReference>
<dbReference type="Proteomes" id="UP000680304">
    <property type="component" value="Unassembled WGS sequence"/>
</dbReference>
<organism evidence="3 4">
    <name type="scientific">Paenibacillus cisolokensis</name>
    <dbReference type="NCBI Taxonomy" id="1658519"/>
    <lineage>
        <taxon>Bacteria</taxon>
        <taxon>Bacillati</taxon>
        <taxon>Bacillota</taxon>
        <taxon>Bacilli</taxon>
        <taxon>Bacillales</taxon>
        <taxon>Paenibacillaceae</taxon>
        <taxon>Paenibacillus</taxon>
    </lineage>
</organism>
<dbReference type="Gene3D" id="3.40.50.720">
    <property type="entry name" value="NAD(P)-binding Rossmann-like Domain"/>
    <property type="match status" value="1"/>
</dbReference>
<comment type="caution">
    <text evidence="3">The sequence shown here is derived from an EMBL/GenBank/DDBJ whole genome shotgun (WGS) entry which is preliminary data.</text>
</comment>
<accession>A0ABQ4NF07</accession>
<reference evidence="3 4" key="1">
    <citation type="submission" date="2021-04" db="EMBL/GenBank/DDBJ databases">
        <title>Draft genome sequence of Paenibacillus cisolokensis, LC2-13A.</title>
        <authorList>
            <person name="Uke A."/>
            <person name="Chhe C."/>
            <person name="Baramee S."/>
            <person name="Kosugi A."/>
        </authorList>
    </citation>
    <scope>NUCLEOTIDE SEQUENCE [LARGE SCALE GENOMIC DNA]</scope>
    <source>
        <strain evidence="3 4">LC2-13A</strain>
    </source>
</reference>
<dbReference type="PANTHER" id="PTHR48075">
    <property type="entry name" value="3-HYDROXYACYL-COA DEHYDROGENASE FAMILY PROTEIN"/>
    <property type="match status" value="1"/>
</dbReference>
<protein>
    <recommendedName>
        <fullName evidence="2">3-hydroxyacyl-CoA dehydrogenase NAD binding domain-containing protein</fullName>
    </recommendedName>
</protein>
<name>A0ABQ4NF07_9BACL</name>
<gene>
    <name evidence="3" type="ORF">PACILC2_53770</name>
</gene>
<proteinExistence type="inferred from homology"/>
<keyword evidence="4" id="KW-1185">Reference proteome</keyword>
<dbReference type="Pfam" id="PF02737">
    <property type="entry name" value="3HCDH_N"/>
    <property type="match status" value="1"/>
</dbReference>